<keyword evidence="2" id="KW-0808">Transferase</keyword>
<evidence type="ECO:0000313" key="12">
    <source>
        <dbReference type="Proteomes" id="UP000242188"/>
    </source>
</evidence>
<protein>
    <submittedName>
        <fullName evidence="11">Tau-tubulin kinase 1</fullName>
    </submittedName>
</protein>
<keyword evidence="5 7" id="KW-0067">ATP-binding</keyword>
<comment type="caution">
    <text evidence="11">The sequence shown here is derived from an EMBL/GenBank/DDBJ whole genome shotgun (WGS) entry which is preliminary data.</text>
</comment>
<evidence type="ECO:0000256" key="1">
    <source>
        <dbReference type="ARBA" id="ARBA00022527"/>
    </source>
</evidence>
<dbReference type="Gene3D" id="1.10.510.10">
    <property type="entry name" value="Transferase(Phosphotransferase) domain 1"/>
    <property type="match status" value="1"/>
</dbReference>
<dbReference type="PROSITE" id="PS50011">
    <property type="entry name" value="PROTEIN_KINASE_DOM"/>
    <property type="match status" value="1"/>
</dbReference>
<feature type="region of interest" description="Disordered" evidence="9">
    <location>
        <begin position="779"/>
        <end position="1052"/>
    </location>
</feature>
<keyword evidence="1" id="KW-0723">Serine/threonine-protein kinase</keyword>
<proteinExistence type="inferred from homology"/>
<dbReference type="PROSITE" id="PS00107">
    <property type="entry name" value="PROTEIN_KINASE_ATP"/>
    <property type="match status" value="1"/>
</dbReference>
<dbReference type="InterPro" id="IPR000719">
    <property type="entry name" value="Prot_kinase_dom"/>
</dbReference>
<feature type="compositionally biased region" description="Polar residues" evidence="9">
    <location>
        <begin position="873"/>
        <end position="916"/>
    </location>
</feature>
<feature type="compositionally biased region" description="Acidic residues" evidence="9">
    <location>
        <begin position="605"/>
        <end position="615"/>
    </location>
</feature>
<dbReference type="Proteomes" id="UP000242188">
    <property type="component" value="Unassembled WGS sequence"/>
</dbReference>
<evidence type="ECO:0000313" key="11">
    <source>
        <dbReference type="EMBL" id="OWF52696.1"/>
    </source>
</evidence>
<dbReference type="SMART" id="SM00220">
    <property type="entry name" value="S_TKc"/>
    <property type="match status" value="1"/>
</dbReference>
<feature type="compositionally biased region" description="Basic and acidic residues" evidence="9">
    <location>
        <begin position="929"/>
        <end position="969"/>
    </location>
</feature>
<feature type="coiled-coil region" evidence="8">
    <location>
        <begin position="40"/>
        <end position="67"/>
    </location>
</feature>
<feature type="domain" description="Protein kinase" evidence="10">
    <location>
        <begin position="17"/>
        <end position="276"/>
    </location>
</feature>
<evidence type="ECO:0000256" key="4">
    <source>
        <dbReference type="ARBA" id="ARBA00022777"/>
    </source>
</evidence>
<dbReference type="GO" id="GO:0015630">
    <property type="term" value="C:microtubule cytoskeleton"/>
    <property type="evidence" value="ECO:0007669"/>
    <property type="project" value="UniProtKB-ARBA"/>
</dbReference>
<evidence type="ECO:0000256" key="5">
    <source>
        <dbReference type="ARBA" id="ARBA00022840"/>
    </source>
</evidence>
<dbReference type="InterPro" id="IPR050235">
    <property type="entry name" value="CK1_Ser-Thr_kinase"/>
</dbReference>
<reference evidence="11 12" key="1">
    <citation type="journal article" date="2017" name="Nat. Ecol. Evol.">
        <title>Scallop genome provides insights into evolution of bilaterian karyotype and development.</title>
        <authorList>
            <person name="Wang S."/>
            <person name="Zhang J."/>
            <person name="Jiao W."/>
            <person name="Li J."/>
            <person name="Xun X."/>
            <person name="Sun Y."/>
            <person name="Guo X."/>
            <person name="Huan P."/>
            <person name="Dong B."/>
            <person name="Zhang L."/>
            <person name="Hu X."/>
            <person name="Sun X."/>
            <person name="Wang J."/>
            <person name="Zhao C."/>
            <person name="Wang Y."/>
            <person name="Wang D."/>
            <person name="Huang X."/>
            <person name="Wang R."/>
            <person name="Lv J."/>
            <person name="Li Y."/>
            <person name="Zhang Z."/>
            <person name="Liu B."/>
            <person name="Lu W."/>
            <person name="Hui Y."/>
            <person name="Liang J."/>
            <person name="Zhou Z."/>
            <person name="Hou R."/>
            <person name="Li X."/>
            <person name="Liu Y."/>
            <person name="Li H."/>
            <person name="Ning X."/>
            <person name="Lin Y."/>
            <person name="Zhao L."/>
            <person name="Xing Q."/>
            <person name="Dou J."/>
            <person name="Li Y."/>
            <person name="Mao J."/>
            <person name="Guo H."/>
            <person name="Dou H."/>
            <person name="Li T."/>
            <person name="Mu C."/>
            <person name="Jiang W."/>
            <person name="Fu Q."/>
            <person name="Fu X."/>
            <person name="Miao Y."/>
            <person name="Liu J."/>
            <person name="Yu Q."/>
            <person name="Li R."/>
            <person name="Liao H."/>
            <person name="Li X."/>
            <person name="Kong Y."/>
            <person name="Jiang Z."/>
            <person name="Chourrout D."/>
            <person name="Li R."/>
            <person name="Bao Z."/>
        </authorList>
    </citation>
    <scope>NUCLEOTIDE SEQUENCE [LARGE SCALE GENOMIC DNA]</scope>
    <source>
        <strain evidence="11 12">PY_sf001</strain>
    </source>
</reference>
<dbReference type="SMR" id="A0A210QVG5"/>
<organism evidence="11 12">
    <name type="scientific">Mizuhopecten yessoensis</name>
    <name type="common">Japanese scallop</name>
    <name type="synonym">Patinopecten yessoensis</name>
    <dbReference type="NCBI Taxonomy" id="6573"/>
    <lineage>
        <taxon>Eukaryota</taxon>
        <taxon>Metazoa</taxon>
        <taxon>Spiralia</taxon>
        <taxon>Lophotrochozoa</taxon>
        <taxon>Mollusca</taxon>
        <taxon>Bivalvia</taxon>
        <taxon>Autobranchia</taxon>
        <taxon>Pteriomorphia</taxon>
        <taxon>Pectinida</taxon>
        <taxon>Pectinoidea</taxon>
        <taxon>Pectinidae</taxon>
        <taxon>Mizuhopecten</taxon>
    </lineage>
</organism>
<sequence>MTTEDLLQPNQVVKDRWKVVRKIGGGGFGEIYDGIDQVTKENVALKLESAKQAKQVLKMEVAVLKKLQGHDHVCRFIGCGRNERYNYVVMTLQGKNLAELRRSQPRGCFTLSTTLRLGAQILKAIEAIHEVGFLHRDIKPSNFAMGRLQKDSKKVFMLDFGLARQYTTPAGDVRPPRAAAGFRGTVRYASVNAHKNKEMGRHDDLWSLFYMLVEFLAGQLPWRKIKDKEQVGNMKEKYDHTLLLKNMPNEFRLFLDHILSLDYFDKPDYCLLHNLFQQCIKRKGIKEPDPYDWEKIYADGSVATTTTTSPPIGIKATPGAGVLPGGPHTAGHGATEAMDVNLSYNQEEGDQEERKLKEAQYILENKNLHDIDNRLREEVGDIVLVPRKQNVNHMETEEKHQMEQLVQEDNVAPQVYSIVPDERGNTGDAPPQDQQDAPKTSGLDVLADQLTRILKQDGDKMEGRPVPREQTHDQVGSAMRFSEEILPDMRERDQHSGGERRQSKGRYHENQLFKEIIDRKVHSAVASNRKNSLVCDEDISNNPDYQPDPLVSRAAITFALMQTEEKTHTAADENIDENATRAAPFTVASQWGAVSAFGSDSNNSDADDESEGEEGNDMKLKTSHRTRRGLMNTLADEDDLRLDSIVRNSLVLHDADRESHEILRNSLVFLDDDADRDQNKEKSDSGFHFRNLSDRKHSSNSLQFLNVQGSERTPESPLEKSQSVDSIHSKLSSPSRMPEKLAKEIGNLISSPLSSPSKHLFKGKDSLTDIKKLASLSHLKPLGKPPAPHYVSARNHNTDKSAISDSNKRPMLYPSTVKTQSDSSKHSDNKTISVDEVKSKKIKVVNNHDKGGVPERREVVNPERRASDGGRTGKSTKMSTIPEDQNSENKSGGPKSSKSADQIHTTKSTASDNSTLCKDDKVPSQQEIKSSKKETTSQKKELKKETSLHKKDCSSQKKESSLLKKDPISKRQQKRRSSSASRVSERTTLELREALSSLTPDPHENPESDSSRVPKPPPGQPPKNAVTYARRRRYKMASTNTSPREPSSPRAQ</sequence>
<keyword evidence="3 7" id="KW-0547">Nucleotide-binding</keyword>
<feature type="compositionally biased region" description="Polar residues" evidence="9">
    <location>
        <begin position="719"/>
        <end position="735"/>
    </location>
</feature>
<feature type="compositionally biased region" description="Polar residues" evidence="9">
    <location>
        <begin position="699"/>
        <end position="711"/>
    </location>
</feature>
<gene>
    <name evidence="11" type="ORF">KP79_PYT00582</name>
</gene>
<feature type="compositionally biased region" description="Basic and acidic residues" evidence="9">
    <location>
        <begin position="1001"/>
        <end position="1012"/>
    </location>
</feature>
<evidence type="ECO:0000256" key="6">
    <source>
        <dbReference type="ARBA" id="ARBA00061588"/>
    </source>
</evidence>
<feature type="region of interest" description="Disordered" evidence="9">
    <location>
        <begin position="419"/>
        <end position="441"/>
    </location>
</feature>
<dbReference type="PANTHER" id="PTHR11909">
    <property type="entry name" value="CASEIN KINASE-RELATED"/>
    <property type="match status" value="1"/>
</dbReference>
<feature type="region of interest" description="Disordered" evidence="9">
    <location>
        <begin position="698"/>
        <end position="737"/>
    </location>
</feature>
<evidence type="ECO:0000256" key="2">
    <source>
        <dbReference type="ARBA" id="ARBA00022679"/>
    </source>
</evidence>
<dbReference type="GO" id="GO:0004674">
    <property type="term" value="F:protein serine/threonine kinase activity"/>
    <property type="evidence" value="ECO:0007669"/>
    <property type="project" value="UniProtKB-KW"/>
</dbReference>
<feature type="region of interest" description="Disordered" evidence="9">
    <location>
        <begin position="486"/>
        <end position="508"/>
    </location>
</feature>
<dbReference type="SUPFAM" id="SSF56112">
    <property type="entry name" value="Protein kinase-like (PK-like)"/>
    <property type="match status" value="1"/>
</dbReference>
<keyword evidence="12" id="KW-1185">Reference proteome</keyword>
<feature type="compositionally biased region" description="Basic and acidic residues" evidence="9">
    <location>
        <begin position="983"/>
        <end position="993"/>
    </location>
</feature>
<dbReference type="FunFam" id="1.10.510.10:FF:000481">
    <property type="entry name" value="Asator, isoform D"/>
    <property type="match status" value="1"/>
</dbReference>
<accession>A0A210QVG5</accession>
<keyword evidence="4 11" id="KW-0418">Kinase</keyword>
<dbReference type="FunFam" id="3.30.200.20:FF:000358">
    <property type="entry name" value="Tau tubulin kinase 2b"/>
    <property type="match status" value="1"/>
</dbReference>
<feature type="compositionally biased region" description="Basic and acidic residues" evidence="9">
    <location>
        <begin position="846"/>
        <end position="868"/>
    </location>
</feature>
<feature type="compositionally biased region" description="Polar residues" evidence="9">
    <location>
        <begin position="1037"/>
        <end position="1052"/>
    </location>
</feature>
<dbReference type="CDD" id="cd14017">
    <property type="entry name" value="STKc_TTBK"/>
    <property type="match status" value="1"/>
</dbReference>
<name>A0A210QVG5_MIZYE</name>
<evidence type="ECO:0000256" key="7">
    <source>
        <dbReference type="PROSITE-ProRule" id="PRU10141"/>
    </source>
</evidence>
<dbReference type="InterPro" id="IPR047916">
    <property type="entry name" value="TTBK_Asator-like_STKc"/>
</dbReference>
<dbReference type="InterPro" id="IPR011009">
    <property type="entry name" value="Kinase-like_dom_sf"/>
</dbReference>
<dbReference type="Pfam" id="PF00069">
    <property type="entry name" value="Pkinase"/>
    <property type="match status" value="1"/>
</dbReference>
<feature type="compositionally biased region" description="Basic and acidic residues" evidence="9">
    <location>
        <begin position="823"/>
        <end position="839"/>
    </location>
</feature>
<evidence type="ECO:0000256" key="9">
    <source>
        <dbReference type="SAM" id="MobiDB-lite"/>
    </source>
</evidence>
<evidence type="ECO:0000259" key="10">
    <source>
        <dbReference type="PROSITE" id="PS50011"/>
    </source>
</evidence>
<evidence type="ECO:0000256" key="3">
    <source>
        <dbReference type="ARBA" id="ARBA00022741"/>
    </source>
</evidence>
<dbReference type="OrthoDB" id="5979581at2759"/>
<dbReference type="InterPro" id="IPR017441">
    <property type="entry name" value="Protein_kinase_ATP_BS"/>
</dbReference>
<feature type="region of interest" description="Disordered" evidence="9">
    <location>
        <begin position="596"/>
        <end position="624"/>
    </location>
</feature>
<comment type="similarity">
    <text evidence="6">Belongs to the protein kinase superfamily. CK1 Ser/Thr protein kinase family.</text>
</comment>
<keyword evidence="8" id="KW-0175">Coiled coil</keyword>
<evidence type="ECO:0000256" key="8">
    <source>
        <dbReference type="SAM" id="Coils"/>
    </source>
</evidence>
<feature type="binding site" evidence="7">
    <location>
        <position position="46"/>
    </location>
    <ligand>
        <name>ATP</name>
        <dbReference type="ChEBI" id="CHEBI:30616"/>
    </ligand>
</feature>
<dbReference type="GO" id="GO:0005524">
    <property type="term" value="F:ATP binding"/>
    <property type="evidence" value="ECO:0007669"/>
    <property type="project" value="UniProtKB-UniRule"/>
</dbReference>
<dbReference type="STRING" id="6573.A0A210QVG5"/>
<dbReference type="EMBL" id="NEDP02001686">
    <property type="protein sequence ID" value="OWF52696.1"/>
    <property type="molecule type" value="Genomic_DNA"/>
</dbReference>
<dbReference type="AlphaFoldDB" id="A0A210QVG5"/>